<dbReference type="Pfam" id="PF10825">
    <property type="entry name" value="DUF2752"/>
    <property type="match status" value="1"/>
</dbReference>
<dbReference type="Proteomes" id="UP000466307">
    <property type="component" value="Unassembled WGS sequence"/>
</dbReference>
<protein>
    <submittedName>
        <fullName evidence="2">DUF2752 domain-containing protein</fullName>
    </submittedName>
</protein>
<dbReference type="InterPro" id="IPR021215">
    <property type="entry name" value="DUF2752"/>
</dbReference>
<comment type="caution">
    <text evidence="2">The sequence shown here is derived from an EMBL/GenBank/DDBJ whole genome shotgun (WGS) entry which is preliminary data.</text>
</comment>
<keyword evidence="1" id="KW-1133">Transmembrane helix</keyword>
<feature type="transmembrane region" description="Helical" evidence="1">
    <location>
        <begin position="73"/>
        <end position="94"/>
    </location>
</feature>
<organism evidence="2 3">
    <name type="scientific">Gordonia desulfuricans</name>
    <dbReference type="NCBI Taxonomy" id="89051"/>
    <lineage>
        <taxon>Bacteria</taxon>
        <taxon>Bacillati</taxon>
        <taxon>Actinomycetota</taxon>
        <taxon>Actinomycetes</taxon>
        <taxon>Mycobacteriales</taxon>
        <taxon>Gordoniaceae</taxon>
        <taxon>Gordonia</taxon>
    </lineage>
</organism>
<keyword evidence="1" id="KW-0812">Transmembrane</keyword>
<name>A0A7K3LUZ9_9ACTN</name>
<feature type="transmembrane region" description="Helical" evidence="1">
    <location>
        <begin position="115"/>
        <end position="141"/>
    </location>
</feature>
<evidence type="ECO:0000313" key="2">
    <source>
        <dbReference type="EMBL" id="NDK92103.1"/>
    </source>
</evidence>
<accession>A0A7K3LUZ9</accession>
<proteinExistence type="predicted"/>
<dbReference type="EMBL" id="JAADZU010000099">
    <property type="protein sequence ID" value="NDK92103.1"/>
    <property type="molecule type" value="Genomic_DNA"/>
</dbReference>
<keyword evidence="3" id="KW-1185">Reference proteome</keyword>
<evidence type="ECO:0000256" key="1">
    <source>
        <dbReference type="SAM" id="Phobius"/>
    </source>
</evidence>
<sequence length="145" mass="14948">MGGWGRSGALLVAGLGAAGLATAALLDPVGIQHGPELCLFRRLTGLPCPGCGLTRSWVMTAHGDLGQAFSFNLFGPLTFAAAALVVLGALWLVITGRGPRRAGAHGRMPRWGVRVLIGLLVLFLVYGVARGVDAGFGWGLFPAVT</sequence>
<gene>
    <name evidence="2" type="ORF">GYA93_21410</name>
</gene>
<keyword evidence="1" id="KW-0472">Membrane</keyword>
<dbReference type="AlphaFoldDB" id="A0A7K3LUZ9"/>
<reference evidence="2 3" key="1">
    <citation type="submission" date="2020-01" db="EMBL/GenBank/DDBJ databases">
        <title>Investigation of new actinobacteria for the biodesulphurisation of diesel fuel.</title>
        <authorList>
            <person name="Athi Narayanan S.M."/>
        </authorList>
    </citation>
    <scope>NUCLEOTIDE SEQUENCE [LARGE SCALE GENOMIC DNA]</scope>
    <source>
        <strain evidence="2 3">213E</strain>
    </source>
</reference>
<evidence type="ECO:0000313" key="3">
    <source>
        <dbReference type="Proteomes" id="UP000466307"/>
    </source>
</evidence>